<evidence type="ECO:0000256" key="5">
    <source>
        <dbReference type="SAM" id="MobiDB-lite"/>
    </source>
</evidence>
<dbReference type="SUPFAM" id="SSF101908">
    <property type="entry name" value="Putative isomerase YbhE"/>
    <property type="match status" value="1"/>
</dbReference>
<gene>
    <name evidence="6" type="ORF">DL762_001463</name>
</gene>
<reference evidence="6 7" key="1">
    <citation type="submission" date="2018-06" db="EMBL/GenBank/DDBJ databases">
        <title>Complete Genomes of Monosporascus.</title>
        <authorList>
            <person name="Robinson A.J."/>
            <person name="Natvig D.O."/>
        </authorList>
    </citation>
    <scope>NUCLEOTIDE SEQUENCE [LARGE SCALE GENOMIC DNA]</scope>
    <source>
        <strain evidence="6 7">CBS 609.92</strain>
    </source>
</reference>
<dbReference type="InterPro" id="IPR015943">
    <property type="entry name" value="WD40/YVTN_repeat-like_dom_sf"/>
</dbReference>
<evidence type="ECO:0000256" key="4">
    <source>
        <dbReference type="PROSITE-ProRule" id="PRU00221"/>
    </source>
</evidence>
<keyword evidence="3" id="KW-0677">Repeat</keyword>
<comment type="similarity">
    <text evidence="1">Belongs to the WD repeat LST8 family.</text>
</comment>
<feature type="region of interest" description="Disordered" evidence="5">
    <location>
        <begin position="36"/>
        <end position="75"/>
    </location>
</feature>
<dbReference type="PANTHER" id="PTHR19842">
    <property type="entry name" value="G BETA-LIKE PROTEIN GBL"/>
    <property type="match status" value="1"/>
</dbReference>
<dbReference type="Gene3D" id="2.130.10.10">
    <property type="entry name" value="YVTN repeat-like/Quinoprotein amine dehydrogenase"/>
    <property type="match status" value="1"/>
</dbReference>
<proteinExistence type="inferred from homology"/>
<keyword evidence="7" id="KW-1185">Reference proteome</keyword>
<evidence type="ECO:0000256" key="2">
    <source>
        <dbReference type="ARBA" id="ARBA00022574"/>
    </source>
</evidence>
<accession>A0ABY0HKK7</accession>
<name>A0ABY0HKK7_9PEZI</name>
<dbReference type="PROSITE" id="PS50082">
    <property type="entry name" value="WD_REPEATS_2"/>
    <property type="match status" value="1"/>
</dbReference>
<feature type="repeat" description="WD" evidence="4">
    <location>
        <begin position="862"/>
        <end position="892"/>
    </location>
</feature>
<dbReference type="EMBL" id="QJNS01000024">
    <property type="protein sequence ID" value="RYO92757.1"/>
    <property type="molecule type" value="Genomic_DNA"/>
</dbReference>
<evidence type="ECO:0000313" key="7">
    <source>
        <dbReference type="Proteomes" id="UP000294003"/>
    </source>
</evidence>
<dbReference type="SMART" id="SM00320">
    <property type="entry name" value="WD40"/>
    <property type="match status" value="4"/>
</dbReference>
<feature type="region of interest" description="Disordered" evidence="5">
    <location>
        <begin position="245"/>
        <end position="307"/>
    </location>
</feature>
<sequence length="1128" mass="125337">MASDHVIDLTIDDEADDKLHDPTPFAFRPLSFIAPASTRSPRAPPVPAHATTISPQDQPATPLLVNGNDRPAKRRKVDASVRHGVNGTAQPDSVAVNGAAGQIDRDALMTCLQLQVIPHLDAALNKLPEGTYNTADLGKTIIGRVADKDFETHFRLGNGRLSHEVEINVATRIQQLVNQLTKIPAYRASSSVPTRTQPPSRLSTITPSIEAEHHLSPGSYGTSQHDELFDGVDEELLEPDYDEELEEYEGLGSEPSRAPITPPLPPKKKPLITPQRLRTRAKASQWQSGKAFESKKEGTPEAPKNQRFGLRSRPYLAAPDRRRLIAGTSNSDRLIRLGAEELREPCTIHVDFSEDEVKYLRYLARALYGRDATRGRDYQRDLRHLLKKDMADLTIRKGIIEAIRNGYKDYRDPPLSLLARSDVDVDNYLADLFYRRINTSPKSFRIERDDGDKQGDVSRANVVPSLLLAREIGGNHPLTIRRYQNFTTTFKTNREDALEPKIEWTGCAGDITTISWLSNTHFVCGTTTHSDSHNQQYNKPGNLLLGSVTSKSLRAYPDHRIIRPIVSQGDNALESMRESQDPWLFTSVVSSDYEPVNDLAFTSSFDKTVKVWRLDDDKMDVVGTWVHEGHVNFVVASKHPLGMIATAADVPTNAVRVYKVNMSDISASQFDSYSCTRVHDEDYVPSEKWAYFPSAIRWGLAPKVRDQLLIGYSPRPLPGNEDHDIPEDRRNTGELCLWNTITGTQVKVNSAATQNVFEVVWHPVRESFAAATSASGLELEGNVNTQIRIFEKNESGAYTAIKTLDCPAIDINEISIRCTDGNVYVWDSALSDLPICILEHGDPVEELLGEREQEDVGAKFTAWGTTADRLYTGSSDGVIKVWNIRHGRAVLVKDLIEASGPIICGAFSPDFTKLAVGDGTGRVYVMALDEDDDGTQGENKGTATVSSGFLQSSAFLRLQRRGRQQAIRRPRPFIPHAEVPPPDGPSESQLGCVKAKEFLRNGELVIHPDESIGAVQGPNYANTGLFRAEAHLNGDVYGPLLGGFEVLQQENTRYHPVRRFPRQQETTFGDSPAVRDIHIRNATLDIDVEKLYIDTRSALEAEGAELNPCTDFDLSYEEEEDDNYGLSE</sequence>
<evidence type="ECO:0000256" key="3">
    <source>
        <dbReference type="ARBA" id="ARBA00022737"/>
    </source>
</evidence>
<dbReference type="PANTHER" id="PTHR19842:SF2">
    <property type="entry name" value="WD REPEAT PROTEIN (AFU_ORTHOLOGUE AFUA_5G04300)"/>
    <property type="match status" value="1"/>
</dbReference>
<dbReference type="Proteomes" id="UP000294003">
    <property type="component" value="Unassembled WGS sequence"/>
</dbReference>
<dbReference type="PROSITE" id="PS00678">
    <property type="entry name" value="WD_REPEATS_1"/>
    <property type="match status" value="1"/>
</dbReference>
<keyword evidence="2 4" id="KW-0853">WD repeat</keyword>
<organism evidence="6 7">
    <name type="scientific">Monosporascus cannonballus</name>
    <dbReference type="NCBI Taxonomy" id="155416"/>
    <lineage>
        <taxon>Eukaryota</taxon>
        <taxon>Fungi</taxon>
        <taxon>Dikarya</taxon>
        <taxon>Ascomycota</taxon>
        <taxon>Pezizomycotina</taxon>
        <taxon>Sordariomycetes</taxon>
        <taxon>Xylariomycetidae</taxon>
        <taxon>Xylariales</taxon>
        <taxon>Xylariales incertae sedis</taxon>
        <taxon>Monosporascus</taxon>
    </lineage>
</organism>
<dbReference type="InterPro" id="IPR019775">
    <property type="entry name" value="WD40_repeat_CS"/>
</dbReference>
<dbReference type="InterPro" id="IPR037588">
    <property type="entry name" value="MLST8"/>
</dbReference>
<evidence type="ECO:0000256" key="1">
    <source>
        <dbReference type="ARBA" id="ARBA00009890"/>
    </source>
</evidence>
<comment type="caution">
    <text evidence="6">The sequence shown here is derived from an EMBL/GenBank/DDBJ whole genome shotgun (WGS) entry which is preliminary data.</text>
</comment>
<protein>
    <submittedName>
        <fullName evidence="6">Uncharacterized protein</fullName>
    </submittedName>
</protein>
<evidence type="ECO:0000313" key="6">
    <source>
        <dbReference type="EMBL" id="RYO92757.1"/>
    </source>
</evidence>
<dbReference type="InterPro" id="IPR001680">
    <property type="entry name" value="WD40_rpt"/>
</dbReference>